<accession>A0A5M6ICL4</accession>
<protein>
    <submittedName>
        <fullName evidence="2">Uncharacterized protein</fullName>
    </submittedName>
</protein>
<keyword evidence="1" id="KW-0472">Membrane</keyword>
<proteinExistence type="predicted"/>
<dbReference type="AlphaFoldDB" id="A0A5M6ICL4"/>
<organism evidence="2 3">
    <name type="scientific">Roseospira marina</name>
    <dbReference type="NCBI Taxonomy" id="140057"/>
    <lineage>
        <taxon>Bacteria</taxon>
        <taxon>Pseudomonadati</taxon>
        <taxon>Pseudomonadota</taxon>
        <taxon>Alphaproteobacteria</taxon>
        <taxon>Rhodospirillales</taxon>
        <taxon>Rhodospirillaceae</taxon>
        <taxon>Roseospira</taxon>
    </lineage>
</organism>
<comment type="caution">
    <text evidence="2">The sequence shown here is derived from an EMBL/GenBank/DDBJ whole genome shotgun (WGS) entry which is preliminary data.</text>
</comment>
<evidence type="ECO:0000313" key="3">
    <source>
        <dbReference type="Proteomes" id="UP000324065"/>
    </source>
</evidence>
<gene>
    <name evidence="2" type="ORF">F1188_08815</name>
</gene>
<reference evidence="2 3" key="1">
    <citation type="submission" date="2019-09" db="EMBL/GenBank/DDBJ databases">
        <title>Genome sequence of Roseospira marina, one of the more divergent members of the non-sulfur purple photosynthetic bacterial family, the Rhodospirillaceae.</title>
        <authorList>
            <person name="Meyer T."/>
            <person name="Kyndt J."/>
        </authorList>
    </citation>
    <scope>NUCLEOTIDE SEQUENCE [LARGE SCALE GENOMIC DNA]</scope>
    <source>
        <strain evidence="2 3">DSM 15113</strain>
    </source>
</reference>
<name>A0A5M6ICL4_9PROT</name>
<dbReference type="Proteomes" id="UP000324065">
    <property type="component" value="Unassembled WGS sequence"/>
</dbReference>
<sequence length="258" mass="28563">MFHGLFERIDRLMRARRPTVLDLGVTGLAVLYLAGVVIRPPLVFEPVVAGLDGAAVQAVSRCLTERGIPHRRAADAQGPILVRADQKPRVRLLLELIQADLKPDLGPDCVALRAGPRVFDRYRYIDHLDLRDPRVRAILEVLRGWKNVRHGHIRLAPTAMGSIPPWVSVLMRSHSGGFSRAEAQALHAAIVPIVGPDIAPDDVSVFVESWGFGDGTTLILPPPGAPGRDRVTVRMAHDIWRDIRRFEAVIGHVRVVHR</sequence>
<evidence type="ECO:0000256" key="1">
    <source>
        <dbReference type="SAM" id="Phobius"/>
    </source>
</evidence>
<keyword evidence="1" id="KW-0812">Transmembrane</keyword>
<keyword evidence="1" id="KW-1133">Transmembrane helix</keyword>
<evidence type="ECO:0000313" key="2">
    <source>
        <dbReference type="EMBL" id="KAA5605717.1"/>
    </source>
</evidence>
<dbReference type="OrthoDB" id="9807026at2"/>
<feature type="transmembrane region" description="Helical" evidence="1">
    <location>
        <begin position="20"/>
        <end position="38"/>
    </location>
</feature>
<keyword evidence="3" id="KW-1185">Reference proteome</keyword>
<dbReference type="RefSeq" id="WP_150062047.1">
    <property type="nucleotide sequence ID" value="NZ_JACHII010000004.1"/>
</dbReference>
<dbReference type="EMBL" id="VWPJ01000007">
    <property type="protein sequence ID" value="KAA5605717.1"/>
    <property type="molecule type" value="Genomic_DNA"/>
</dbReference>